<evidence type="ECO:0000313" key="3">
    <source>
        <dbReference type="Proteomes" id="UP000176846"/>
    </source>
</evidence>
<accession>A0A1F7UY03</accession>
<dbReference type="Proteomes" id="UP000176846">
    <property type="component" value="Unassembled WGS sequence"/>
</dbReference>
<dbReference type="InterPro" id="IPR029044">
    <property type="entry name" value="Nucleotide-diphossugar_trans"/>
</dbReference>
<sequence>MTLSIIIVNYRTQRLLRQCLRGIYHYPPSVEFEIIVVDNGSADGSVSMVKDEFPGVHLLALSKNEGYAKGSNIAIKEARGEFLLFMNADIAVLANSFDNLLAFMRKRPEVGMAGPQLLNPDRTIQHSAFRWYSLLTPFCRRTWLKFTGIGKNELTRFLILEWDHKTERRVNWLMSSCIVVRRQAIEDVGNFDERFFVYLSDTDLCRRFWLKNWPVVYTPESIFIHLHHRQSAEEMQLTVVHLRDWIRYLWKWRGQPSPRIE</sequence>
<name>A0A1F7UY03_9BACT</name>
<protein>
    <recommendedName>
        <fullName evidence="1">Glycosyltransferase 2-like domain-containing protein</fullName>
    </recommendedName>
</protein>
<dbReference type="PANTHER" id="PTHR43179:SF7">
    <property type="entry name" value="RHAMNOSYLTRANSFERASE WBBL"/>
    <property type="match status" value="1"/>
</dbReference>
<evidence type="ECO:0000313" key="2">
    <source>
        <dbReference type="EMBL" id="OGL83145.1"/>
    </source>
</evidence>
<dbReference type="InterPro" id="IPR001173">
    <property type="entry name" value="Glyco_trans_2-like"/>
</dbReference>
<gene>
    <name evidence="2" type="ORF">A2936_01430</name>
</gene>
<dbReference type="SUPFAM" id="SSF53448">
    <property type="entry name" value="Nucleotide-diphospho-sugar transferases"/>
    <property type="match status" value="1"/>
</dbReference>
<dbReference type="PANTHER" id="PTHR43179">
    <property type="entry name" value="RHAMNOSYLTRANSFERASE WBBL"/>
    <property type="match status" value="1"/>
</dbReference>
<proteinExistence type="predicted"/>
<dbReference type="AlphaFoldDB" id="A0A1F7UY03"/>
<dbReference type="CDD" id="cd04186">
    <property type="entry name" value="GT_2_like_c"/>
    <property type="match status" value="1"/>
</dbReference>
<dbReference type="EMBL" id="MGEK01000002">
    <property type="protein sequence ID" value="OGL83145.1"/>
    <property type="molecule type" value="Genomic_DNA"/>
</dbReference>
<feature type="domain" description="Glycosyltransferase 2-like" evidence="1">
    <location>
        <begin position="4"/>
        <end position="111"/>
    </location>
</feature>
<evidence type="ECO:0000259" key="1">
    <source>
        <dbReference type="Pfam" id="PF00535"/>
    </source>
</evidence>
<reference evidence="2 3" key="1">
    <citation type="journal article" date="2016" name="Nat. Commun.">
        <title>Thousands of microbial genomes shed light on interconnected biogeochemical processes in an aquifer system.</title>
        <authorList>
            <person name="Anantharaman K."/>
            <person name="Brown C.T."/>
            <person name="Hug L.A."/>
            <person name="Sharon I."/>
            <person name="Castelle C.J."/>
            <person name="Probst A.J."/>
            <person name="Thomas B.C."/>
            <person name="Singh A."/>
            <person name="Wilkins M.J."/>
            <person name="Karaoz U."/>
            <person name="Brodie E.L."/>
            <person name="Williams K.H."/>
            <person name="Hubbard S.S."/>
            <person name="Banfield J.F."/>
        </authorList>
    </citation>
    <scope>NUCLEOTIDE SEQUENCE [LARGE SCALE GENOMIC DNA]</scope>
</reference>
<comment type="caution">
    <text evidence="2">The sequence shown here is derived from an EMBL/GenBank/DDBJ whole genome shotgun (WGS) entry which is preliminary data.</text>
</comment>
<organism evidence="2 3">
    <name type="scientific">Candidatus Uhrbacteria bacterium RIFCSPLOWO2_01_FULL_47_25</name>
    <dbReference type="NCBI Taxonomy" id="1802402"/>
    <lineage>
        <taxon>Bacteria</taxon>
        <taxon>Candidatus Uhriibacteriota</taxon>
    </lineage>
</organism>
<dbReference type="Gene3D" id="3.90.550.10">
    <property type="entry name" value="Spore Coat Polysaccharide Biosynthesis Protein SpsA, Chain A"/>
    <property type="match status" value="1"/>
</dbReference>
<dbReference type="Pfam" id="PF00535">
    <property type="entry name" value="Glycos_transf_2"/>
    <property type="match status" value="1"/>
</dbReference>